<dbReference type="AlphaFoldDB" id="A0A1T4YL18"/>
<evidence type="ECO:0000313" key="5">
    <source>
        <dbReference type="Proteomes" id="UP000190042"/>
    </source>
</evidence>
<feature type="compositionally biased region" description="Acidic residues" evidence="1">
    <location>
        <begin position="136"/>
        <end position="145"/>
    </location>
</feature>
<feature type="domain" description="YtkA-like" evidence="3">
    <location>
        <begin position="33"/>
        <end position="114"/>
    </location>
</feature>
<evidence type="ECO:0000313" key="4">
    <source>
        <dbReference type="EMBL" id="SKB02248.1"/>
    </source>
</evidence>
<organism evidence="4 5">
    <name type="scientific">Sporosarcina newyorkensis</name>
    <dbReference type="NCBI Taxonomy" id="759851"/>
    <lineage>
        <taxon>Bacteria</taxon>
        <taxon>Bacillati</taxon>
        <taxon>Bacillota</taxon>
        <taxon>Bacilli</taxon>
        <taxon>Bacillales</taxon>
        <taxon>Caryophanaceae</taxon>
        <taxon>Sporosarcina</taxon>
    </lineage>
</organism>
<feature type="signal peptide" evidence="2">
    <location>
        <begin position="1"/>
        <end position="18"/>
    </location>
</feature>
<gene>
    <name evidence="4" type="ORF">SAMN04244570_2883</name>
</gene>
<dbReference type="Proteomes" id="UP000190042">
    <property type="component" value="Unassembled WGS sequence"/>
</dbReference>
<evidence type="ECO:0000256" key="2">
    <source>
        <dbReference type="SAM" id="SignalP"/>
    </source>
</evidence>
<feature type="chain" id="PRO_5038369102" evidence="2">
    <location>
        <begin position="19"/>
        <end position="253"/>
    </location>
</feature>
<keyword evidence="2" id="KW-0732">Signal</keyword>
<reference evidence="5" key="1">
    <citation type="submission" date="2017-02" db="EMBL/GenBank/DDBJ databases">
        <authorList>
            <person name="Varghese N."/>
            <person name="Submissions S."/>
        </authorList>
    </citation>
    <scope>NUCLEOTIDE SEQUENCE [LARGE SCALE GENOMIC DNA]</scope>
    <source>
        <strain evidence="5">DSM 23966</strain>
    </source>
</reference>
<evidence type="ECO:0000259" key="3">
    <source>
        <dbReference type="Pfam" id="PF13115"/>
    </source>
</evidence>
<dbReference type="RefSeq" id="WP_078818108.1">
    <property type="nucleotide sequence ID" value="NZ_FUYJ01000006.1"/>
</dbReference>
<accession>A0A1T4YL18</accession>
<name>A0A1T4YL18_9BACL</name>
<dbReference type="Pfam" id="PF13115">
    <property type="entry name" value="YtkA"/>
    <property type="match status" value="2"/>
</dbReference>
<feature type="domain" description="YtkA-like" evidence="3">
    <location>
        <begin position="159"/>
        <end position="236"/>
    </location>
</feature>
<proteinExistence type="predicted"/>
<protein>
    <submittedName>
        <fullName evidence="4">YtkA-like</fullName>
    </submittedName>
</protein>
<feature type="compositionally biased region" description="Basic and acidic residues" evidence="1">
    <location>
        <begin position="146"/>
        <end position="157"/>
    </location>
</feature>
<dbReference type="EMBL" id="FUYJ01000006">
    <property type="protein sequence ID" value="SKB02248.1"/>
    <property type="molecule type" value="Genomic_DNA"/>
</dbReference>
<feature type="region of interest" description="Disordered" evidence="1">
    <location>
        <begin position="136"/>
        <end position="157"/>
    </location>
</feature>
<dbReference type="InterPro" id="IPR032693">
    <property type="entry name" value="YtkA-like_dom"/>
</dbReference>
<dbReference type="PROSITE" id="PS51257">
    <property type="entry name" value="PROKAR_LIPOPROTEIN"/>
    <property type="match status" value="1"/>
</dbReference>
<evidence type="ECO:0000256" key="1">
    <source>
        <dbReference type="SAM" id="MobiDB-lite"/>
    </source>
</evidence>
<sequence>MKRFVIFMLGVAMLAVVAACGKEEDVPTDAALPEPLEVELTVPEQAEANEPVTVSALVMQGNEEVEDATEVEFEIWEEGKKDDSIHVESTNEKKGIYSAETTFEQDGIYHVQVHVTARGMHIMPEKQIQIGEAELAEGDDSESQELGEHGDHHDHGTTEGLAIHFMQPEESKTGSETELMTHVQLEGKALENTNVRYEIADPADEIQWAETEETKPGEYIANYKFPKAGTYKVTIHIENEDLHEHEEHTVEVK</sequence>
<keyword evidence="5" id="KW-1185">Reference proteome</keyword>